<accession>A0ABD1EZZ3</accession>
<sequence>MDDNLVNDDKPKIVITETKPKRRRLRVNDPDFVPPDGGWGWLIVFACGFSNLSIFPMFQQFGLIFRSIFEEHFTSPQTTTVINMNSAFNAGMGLINGPLFKRFTYRQVAMFGSLLVASSLLLCQYCQSFWGYIILYSALYGSGIGITQSSNALALNTYFKEKRRIATGFSWTTTGLGPIFWPYIVVALNSFYGVKGTMLFFSGFALHAFVCSLLLHPVEWHTKWRDMNPESAALIENGSHKTERARSNWNKIKKNRSFFSSQYLHNEDDPIHTGYEITDPGTPMMIKFNDGWYSRSHLGSRVSLASSKSRSSKPSSMPVSSKPSTTNLPEFDLQAKRKISQVNKPPIAEETEPDQIGEEPVKEPSKEKQILQEAVKILSEYEKKNQQENEQLNEKKIVVKEDNKKLSIWKKISIFFDFELFKDPIYMNLMLGLTVANFAELNFSILTPMVLKEFNFAQYETATFMSLLGATDLVVRFFIPFIADKIGWDNKTFFLIGVLAMAFGRVILVHTQTYYWGLLVAVIIGAGKGLRTIFIALVIPSYVPLERLPAASGLQLATSGLLFIILGPVIGWIRDMVNNYVITLHLLNICTYATAIAWTIESITSRKRKKEKTKPTKSFKSTN</sequence>
<evidence type="ECO:0000259" key="5">
    <source>
        <dbReference type="PROSITE" id="PS50850"/>
    </source>
</evidence>
<evidence type="ECO:0000256" key="2">
    <source>
        <dbReference type="SAM" id="Coils"/>
    </source>
</evidence>
<feature type="transmembrane region" description="Helical" evidence="4">
    <location>
        <begin position="579"/>
        <end position="600"/>
    </location>
</feature>
<feature type="compositionally biased region" description="Basic and acidic residues" evidence="3">
    <location>
        <begin position="359"/>
        <end position="368"/>
    </location>
</feature>
<dbReference type="Proteomes" id="UP001566132">
    <property type="component" value="Unassembled WGS sequence"/>
</dbReference>
<dbReference type="SUPFAM" id="SSF103473">
    <property type="entry name" value="MFS general substrate transporter"/>
    <property type="match status" value="1"/>
</dbReference>
<dbReference type="Pfam" id="PF07690">
    <property type="entry name" value="MFS_1"/>
    <property type="match status" value="2"/>
</dbReference>
<name>A0ABD1EZZ3_HYPHA</name>
<dbReference type="InterPro" id="IPR036259">
    <property type="entry name" value="MFS_trans_sf"/>
</dbReference>
<dbReference type="PROSITE" id="PS50850">
    <property type="entry name" value="MFS"/>
    <property type="match status" value="1"/>
</dbReference>
<evidence type="ECO:0000256" key="3">
    <source>
        <dbReference type="SAM" id="MobiDB-lite"/>
    </source>
</evidence>
<keyword evidence="2" id="KW-0175">Coiled coil</keyword>
<feature type="domain" description="Major facilitator superfamily (MFS) profile" evidence="5">
    <location>
        <begin position="425"/>
        <end position="623"/>
    </location>
</feature>
<dbReference type="Gene3D" id="1.20.1250.20">
    <property type="entry name" value="MFS general substrate transporter like domains"/>
    <property type="match status" value="2"/>
</dbReference>
<feature type="transmembrane region" description="Helical" evidence="4">
    <location>
        <begin position="171"/>
        <end position="192"/>
    </location>
</feature>
<feature type="transmembrane region" description="Helical" evidence="4">
    <location>
        <begin position="429"/>
        <end position="451"/>
    </location>
</feature>
<feature type="transmembrane region" description="Helical" evidence="4">
    <location>
        <begin position="514"/>
        <end position="539"/>
    </location>
</feature>
<dbReference type="InterPro" id="IPR020846">
    <property type="entry name" value="MFS_dom"/>
</dbReference>
<reference evidence="6 7" key="1">
    <citation type="submission" date="2024-05" db="EMBL/GenBank/DDBJ databases">
        <title>Genetic variation in Jamaican populations of the coffee berry borer (Hypothenemus hampei).</title>
        <authorList>
            <person name="Errbii M."/>
            <person name="Myrie A."/>
        </authorList>
    </citation>
    <scope>NUCLEOTIDE SEQUENCE [LARGE SCALE GENOMIC DNA]</scope>
    <source>
        <strain evidence="6">JA-Hopewell-2020-01-JO</strain>
        <tissue evidence="6">Whole body</tissue>
    </source>
</reference>
<dbReference type="InterPro" id="IPR050327">
    <property type="entry name" value="Proton-linked_MCT"/>
</dbReference>
<evidence type="ECO:0000256" key="1">
    <source>
        <dbReference type="ARBA" id="ARBA00004141"/>
    </source>
</evidence>
<dbReference type="InterPro" id="IPR011701">
    <property type="entry name" value="MFS"/>
</dbReference>
<feature type="transmembrane region" description="Helical" evidence="4">
    <location>
        <begin position="198"/>
        <end position="218"/>
    </location>
</feature>
<feature type="transmembrane region" description="Helical" evidence="4">
    <location>
        <begin position="463"/>
        <end position="483"/>
    </location>
</feature>
<feature type="transmembrane region" description="Helical" evidence="4">
    <location>
        <begin position="108"/>
        <end position="133"/>
    </location>
</feature>
<dbReference type="FunFam" id="1.20.1250.20:FF:000383">
    <property type="entry name" value="Blast:Monocarboxylate transporter 13"/>
    <property type="match status" value="1"/>
</dbReference>
<comment type="caution">
    <text evidence="6">The sequence shown here is derived from an EMBL/GenBank/DDBJ whole genome shotgun (WGS) entry which is preliminary data.</text>
</comment>
<organism evidence="6 7">
    <name type="scientific">Hypothenemus hampei</name>
    <name type="common">Coffee berry borer</name>
    <dbReference type="NCBI Taxonomy" id="57062"/>
    <lineage>
        <taxon>Eukaryota</taxon>
        <taxon>Metazoa</taxon>
        <taxon>Ecdysozoa</taxon>
        <taxon>Arthropoda</taxon>
        <taxon>Hexapoda</taxon>
        <taxon>Insecta</taxon>
        <taxon>Pterygota</taxon>
        <taxon>Neoptera</taxon>
        <taxon>Endopterygota</taxon>
        <taxon>Coleoptera</taxon>
        <taxon>Polyphaga</taxon>
        <taxon>Cucujiformia</taxon>
        <taxon>Curculionidae</taxon>
        <taxon>Scolytinae</taxon>
        <taxon>Hypothenemus</taxon>
    </lineage>
</organism>
<evidence type="ECO:0000313" key="7">
    <source>
        <dbReference type="Proteomes" id="UP001566132"/>
    </source>
</evidence>
<evidence type="ECO:0000313" key="6">
    <source>
        <dbReference type="EMBL" id="KAL1506625.1"/>
    </source>
</evidence>
<feature type="region of interest" description="Disordered" evidence="3">
    <location>
        <begin position="304"/>
        <end position="368"/>
    </location>
</feature>
<keyword evidence="4" id="KW-0812">Transmembrane</keyword>
<keyword evidence="4" id="KW-0472">Membrane</keyword>
<keyword evidence="4" id="KW-1133">Transmembrane helix</keyword>
<proteinExistence type="predicted"/>
<dbReference type="PANTHER" id="PTHR11360:SF8">
    <property type="entry name" value="BCDNA.LD28120-RELATED"/>
    <property type="match status" value="1"/>
</dbReference>
<gene>
    <name evidence="6" type="ORF">ABEB36_005951</name>
</gene>
<dbReference type="EMBL" id="JBDJPC010000004">
    <property type="protein sequence ID" value="KAL1506625.1"/>
    <property type="molecule type" value="Genomic_DNA"/>
</dbReference>
<feature type="transmembrane region" description="Helical" evidence="4">
    <location>
        <begin position="551"/>
        <end position="573"/>
    </location>
</feature>
<feature type="transmembrane region" description="Helical" evidence="4">
    <location>
        <begin position="39"/>
        <end position="58"/>
    </location>
</feature>
<dbReference type="PANTHER" id="PTHR11360">
    <property type="entry name" value="MONOCARBOXYLATE TRANSPORTER"/>
    <property type="match status" value="1"/>
</dbReference>
<evidence type="ECO:0000256" key="4">
    <source>
        <dbReference type="SAM" id="Phobius"/>
    </source>
</evidence>
<feature type="compositionally biased region" description="Low complexity" evidence="3">
    <location>
        <begin position="304"/>
        <end position="324"/>
    </location>
</feature>
<dbReference type="GO" id="GO:0016020">
    <property type="term" value="C:membrane"/>
    <property type="evidence" value="ECO:0007669"/>
    <property type="project" value="UniProtKB-SubCell"/>
</dbReference>
<keyword evidence="7" id="KW-1185">Reference proteome</keyword>
<comment type="subcellular location">
    <subcellularLocation>
        <location evidence="1">Membrane</location>
        <topology evidence="1">Multi-pass membrane protein</topology>
    </subcellularLocation>
</comment>
<feature type="transmembrane region" description="Helical" evidence="4">
    <location>
        <begin position="492"/>
        <end position="508"/>
    </location>
</feature>
<protein>
    <recommendedName>
        <fullName evidence="5">Major facilitator superfamily (MFS) profile domain-containing protein</fullName>
    </recommendedName>
</protein>
<dbReference type="AlphaFoldDB" id="A0ABD1EZZ3"/>
<feature type="coiled-coil region" evidence="2">
    <location>
        <begin position="371"/>
        <end position="398"/>
    </location>
</feature>